<evidence type="ECO:0000259" key="1">
    <source>
        <dbReference type="Pfam" id="PF01323"/>
    </source>
</evidence>
<gene>
    <name evidence="2" type="ORF">P280DRAFT_444799</name>
</gene>
<dbReference type="Proteomes" id="UP000799753">
    <property type="component" value="Unassembled WGS sequence"/>
</dbReference>
<dbReference type="InterPro" id="IPR036249">
    <property type="entry name" value="Thioredoxin-like_sf"/>
</dbReference>
<sequence>MPYESTVTFTLDTICPWTYLGFLRLQKALKQYRAENPDPKVTFTLTFAPYQLYPDFSQEGEDKHEWYKNRRYNGDEERTQMYEKYMTALGKAEGVTFDFSGTIANTLHAHRIIYYIQEQRGPEVAESVVQCLYEQYFIQGKHPSSAETLGKACQVAGLSEDEAKRLVQDESEGLVDVKGAIREQTGNGVDSVPYVVFEGRRRDFTLVGAKEVEEYGKVLGQVGKEV</sequence>
<dbReference type="AlphaFoldDB" id="A0A6A6S7K1"/>
<name>A0A6A6S7K1_9PLEO</name>
<dbReference type="OrthoDB" id="1930760at2759"/>
<proteinExistence type="predicted"/>
<dbReference type="InterPro" id="IPR001853">
    <property type="entry name" value="DSBA-like_thioredoxin_dom"/>
</dbReference>
<dbReference type="PANTHER" id="PTHR13887:SF52">
    <property type="entry name" value="DSBA-LIKE THIOREDOXIN DOMAIN-CONTAINING PROTEIN"/>
    <property type="match status" value="1"/>
</dbReference>
<evidence type="ECO:0000313" key="3">
    <source>
        <dbReference type="Proteomes" id="UP000799753"/>
    </source>
</evidence>
<dbReference type="GO" id="GO:0016491">
    <property type="term" value="F:oxidoreductase activity"/>
    <property type="evidence" value="ECO:0007669"/>
    <property type="project" value="InterPro"/>
</dbReference>
<protein>
    <submittedName>
        <fullName evidence="2">Thioredoxin-like protein</fullName>
    </submittedName>
</protein>
<organism evidence="2 3">
    <name type="scientific">Massarina eburnea CBS 473.64</name>
    <dbReference type="NCBI Taxonomy" id="1395130"/>
    <lineage>
        <taxon>Eukaryota</taxon>
        <taxon>Fungi</taxon>
        <taxon>Dikarya</taxon>
        <taxon>Ascomycota</taxon>
        <taxon>Pezizomycotina</taxon>
        <taxon>Dothideomycetes</taxon>
        <taxon>Pleosporomycetidae</taxon>
        <taxon>Pleosporales</taxon>
        <taxon>Massarineae</taxon>
        <taxon>Massarinaceae</taxon>
        <taxon>Massarina</taxon>
    </lineage>
</organism>
<accession>A0A6A6S7K1</accession>
<dbReference type="Pfam" id="PF01323">
    <property type="entry name" value="DSBA"/>
    <property type="match status" value="1"/>
</dbReference>
<dbReference type="SUPFAM" id="SSF52833">
    <property type="entry name" value="Thioredoxin-like"/>
    <property type="match status" value="1"/>
</dbReference>
<dbReference type="EMBL" id="MU006779">
    <property type="protein sequence ID" value="KAF2643719.1"/>
    <property type="molecule type" value="Genomic_DNA"/>
</dbReference>
<keyword evidence="3" id="KW-1185">Reference proteome</keyword>
<reference evidence="2" key="1">
    <citation type="journal article" date="2020" name="Stud. Mycol.">
        <title>101 Dothideomycetes genomes: a test case for predicting lifestyles and emergence of pathogens.</title>
        <authorList>
            <person name="Haridas S."/>
            <person name="Albert R."/>
            <person name="Binder M."/>
            <person name="Bloem J."/>
            <person name="Labutti K."/>
            <person name="Salamov A."/>
            <person name="Andreopoulos B."/>
            <person name="Baker S."/>
            <person name="Barry K."/>
            <person name="Bills G."/>
            <person name="Bluhm B."/>
            <person name="Cannon C."/>
            <person name="Castanera R."/>
            <person name="Culley D."/>
            <person name="Daum C."/>
            <person name="Ezra D."/>
            <person name="Gonzalez J."/>
            <person name="Henrissat B."/>
            <person name="Kuo A."/>
            <person name="Liang C."/>
            <person name="Lipzen A."/>
            <person name="Lutzoni F."/>
            <person name="Magnuson J."/>
            <person name="Mondo S."/>
            <person name="Nolan M."/>
            <person name="Ohm R."/>
            <person name="Pangilinan J."/>
            <person name="Park H.-J."/>
            <person name="Ramirez L."/>
            <person name="Alfaro M."/>
            <person name="Sun H."/>
            <person name="Tritt A."/>
            <person name="Yoshinaga Y."/>
            <person name="Zwiers L.-H."/>
            <person name="Turgeon B."/>
            <person name="Goodwin S."/>
            <person name="Spatafora J."/>
            <person name="Crous P."/>
            <person name="Grigoriev I."/>
        </authorList>
    </citation>
    <scope>NUCLEOTIDE SEQUENCE</scope>
    <source>
        <strain evidence="2">CBS 473.64</strain>
    </source>
</reference>
<dbReference type="PANTHER" id="PTHR13887">
    <property type="entry name" value="GLUTATHIONE S-TRANSFERASE KAPPA"/>
    <property type="match status" value="1"/>
</dbReference>
<dbReference type="CDD" id="cd03024">
    <property type="entry name" value="DsbA_FrnE"/>
    <property type="match status" value="1"/>
</dbReference>
<dbReference type="Gene3D" id="3.40.30.10">
    <property type="entry name" value="Glutaredoxin"/>
    <property type="match status" value="1"/>
</dbReference>
<evidence type="ECO:0000313" key="2">
    <source>
        <dbReference type="EMBL" id="KAF2643719.1"/>
    </source>
</evidence>
<feature type="domain" description="DSBA-like thioredoxin" evidence="1">
    <location>
        <begin position="6"/>
        <end position="215"/>
    </location>
</feature>